<evidence type="ECO:0000256" key="11">
    <source>
        <dbReference type="SAM" id="MobiDB-lite"/>
    </source>
</evidence>
<dbReference type="CDD" id="cd00577">
    <property type="entry name" value="PCNA"/>
    <property type="match status" value="1"/>
</dbReference>
<evidence type="ECO:0000256" key="2">
    <source>
        <dbReference type="ARBA" id="ARBA00008494"/>
    </source>
</evidence>
<evidence type="ECO:0000256" key="9">
    <source>
        <dbReference type="ARBA" id="ARBA00059283"/>
    </source>
</evidence>
<dbReference type="Gene3D" id="3.70.10.10">
    <property type="match status" value="1"/>
</dbReference>
<keyword evidence="3" id="KW-0597">Phosphoprotein</keyword>
<keyword evidence="5" id="KW-0227">DNA damage</keyword>
<keyword evidence="4" id="KW-0540">Nuclease</keyword>
<evidence type="ECO:0000256" key="6">
    <source>
        <dbReference type="ARBA" id="ARBA00022801"/>
    </source>
</evidence>
<dbReference type="GO" id="GO:0030896">
    <property type="term" value="C:checkpoint clamp complex"/>
    <property type="evidence" value="ECO:0007669"/>
    <property type="project" value="UniProtKB-UniRule"/>
</dbReference>
<reference evidence="12" key="1">
    <citation type="submission" date="2023-11" db="EMBL/GenBank/DDBJ databases">
        <title>Genome assemblies of two species of porcelain crab, Petrolisthes cinctipes and Petrolisthes manimaculis (Anomura: Porcellanidae).</title>
        <authorList>
            <person name="Angst P."/>
        </authorList>
    </citation>
    <scope>NUCLEOTIDE SEQUENCE</scope>
    <source>
        <strain evidence="12">PB745_02</strain>
        <tissue evidence="12">Gill</tissue>
    </source>
</reference>
<dbReference type="GO" id="GO:0006281">
    <property type="term" value="P:DNA repair"/>
    <property type="evidence" value="ECO:0007669"/>
    <property type="project" value="UniProtKB-UniRule"/>
</dbReference>
<evidence type="ECO:0000256" key="7">
    <source>
        <dbReference type="ARBA" id="ARBA00022839"/>
    </source>
</evidence>
<feature type="compositionally biased region" description="Low complexity" evidence="11">
    <location>
        <begin position="387"/>
        <end position="397"/>
    </location>
</feature>
<proteinExistence type="inferred from homology"/>
<accession>A0AAE1PDA7</accession>
<evidence type="ECO:0000256" key="3">
    <source>
        <dbReference type="ARBA" id="ARBA00022553"/>
    </source>
</evidence>
<evidence type="ECO:0000313" key="13">
    <source>
        <dbReference type="Proteomes" id="UP001292094"/>
    </source>
</evidence>
<dbReference type="InterPro" id="IPR046938">
    <property type="entry name" value="DNA_clamp_sf"/>
</dbReference>
<dbReference type="GO" id="GO:0031573">
    <property type="term" value="P:mitotic intra-S DNA damage checkpoint signaling"/>
    <property type="evidence" value="ECO:0007669"/>
    <property type="project" value="TreeGrafter"/>
</dbReference>
<feature type="compositionally biased region" description="Basic and acidic residues" evidence="11">
    <location>
        <begin position="298"/>
        <end position="309"/>
    </location>
</feature>
<sequence>MKCVIPGVNIKVFGRAVHSLAKIGDELYIEPQTDGVSFRTVNSSRSAFASFIFGKAFFTQYDDGAALGIQEQQHDGGDDGEDDDSVKCKVPMKGFVNAFKSVSNLERTVERCKLMMDCNEGKMVVTLICRYGIIKTFNIVFIECETLQAVYNTHTCTNRVCTPSRVLYEAVSNFRCTQEEVTLSFTPTKAVFKTHMDEPDPSKAVHTVVTLQPGEFESYNISKNSEITFCLKELKALLLFTEPVCMCVRADFTEAGSPVILTVDNKPMFEGTFVLATLSQRTDTQTDTHVNTTSGDESVERRGEIQKEKEEEEEEEEERRRRGDESEERWRKREKVTPHPTSTPHLPHTPPQHSFTNKVNPNRSQMNNNNNTIDSQMNISLPNVSINNEHTTNQNNNLSPRQQPKQHNNNNNNNTQSGEHSPSSPPSKRARHFFRRCFESTFDPHCIPGYDVILAEDSDQESN</sequence>
<dbReference type="PANTHER" id="PTHR15237:SF0">
    <property type="entry name" value="CELL CYCLE CHECKPOINT CONTROL PROTEIN"/>
    <property type="match status" value="1"/>
</dbReference>
<gene>
    <name evidence="12" type="ORF">Pmani_021692</name>
</gene>
<dbReference type="PIRSF" id="PIRSF009303">
    <property type="entry name" value="Cell_cycle_RAD9"/>
    <property type="match status" value="1"/>
</dbReference>
<dbReference type="InterPro" id="IPR007268">
    <property type="entry name" value="Rad9/Ddc1"/>
</dbReference>
<name>A0AAE1PDA7_9EUCA</name>
<protein>
    <recommendedName>
        <fullName evidence="10">Cell cycle checkpoint control protein</fullName>
    </recommendedName>
</protein>
<dbReference type="GO" id="GO:0071479">
    <property type="term" value="P:cellular response to ionizing radiation"/>
    <property type="evidence" value="ECO:0007669"/>
    <property type="project" value="TreeGrafter"/>
</dbReference>
<feature type="compositionally biased region" description="Polar residues" evidence="11">
    <location>
        <begin position="398"/>
        <end position="407"/>
    </location>
</feature>
<dbReference type="Pfam" id="PF04139">
    <property type="entry name" value="Rad9"/>
    <property type="match status" value="1"/>
</dbReference>
<dbReference type="GO" id="GO:0000076">
    <property type="term" value="P:DNA replication checkpoint signaling"/>
    <property type="evidence" value="ECO:0007669"/>
    <property type="project" value="TreeGrafter"/>
</dbReference>
<comment type="similarity">
    <text evidence="2 10">Belongs to the rad9 family.</text>
</comment>
<evidence type="ECO:0000256" key="1">
    <source>
        <dbReference type="ARBA" id="ARBA00004123"/>
    </source>
</evidence>
<organism evidence="12 13">
    <name type="scientific">Petrolisthes manimaculis</name>
    <dbReference type="NCBI Taxonomy" id="1843537"/>
    <lineage>
        <taxon>Eukaryota</taxon>
        <taxon>Metazoa</taxon>
        <taxon>Ecdysozoa</taxon>
        <taxon>Arthropoda</taxon>
        <taxon>Crustacea</taxon>
        <taxon>Multicrustacea</taxon>
        <taxon>Malacostraca</taxon>
        <taxon>Eumalacostraca</taxon>
        <taxon>Eucarida</taxon>
        <taxon>Decapoda</taxon>
        <taxon>Pleocyemata</taxon>
        <taxon>Anomura</taxon>
        <taxon>Galatheoidea</taxon>
        <taxon>Porcellanidae</taxon>
        <taxon>Petrolisthes</taxon>
    </lineage>
</organism>
<dbReference type="EMBL" id="JAWZYT010002123">
    <property type="protein sequence ID" value="KAK4306480.1"/>
    <property type="molecule type" value="Genomic_DNA"/>
</dbReference>
<keyword evidence="13" id="KW-1185">Reference proteome</keyword>
<comment type="caution">
    <text evidence="12">The sequence shown here is derived from an EMBL/GenBank/DDBJ whole genome shotgun (WGS) entry which is preliminary data.</text>
</comment>
<dbReference type="Proteomes" id="UP001292094">
    <property type="component" value="Unassembled WGS sequence"/>
</dbReference>
<evidence type="ECO:0000256" key="4">
    <source>
        <dbReference type="ARBA" id="ARBA00022722"/>
    </source>
</evidence>
<evidence type="ECO:0000256" key="8">
    <source>
        <dbReference type="ARBA" id="ARBA00023242"/>
    </source>
</evidence>
<keyword evidence="7" id="KW-0269">Exonuclease</keyword>
<comment type="function">
    <text evidence="9">Component of the 9-1-1 cell-cycle checkpoint response complex that plays a major role in DNA repair. The 9-1-1 complex is recruited to DNA lesion upon damage by the RAD17-replication factor C (RFC) clamp loader complex. Acts then as a sliding clamp platform on DNA for several proteins involved in long-patch base excision repair (LP-BER). The 9-1-1 complex stimulates DNA polymerase beta (POLB) activity by increasing its affinity for the 3'-OH end of the primer-template and stabilizes POLB to those sites where LP-BER proceeds; endonuclease FEN1 cleavage activity on substrates with double, nick, or gap flaps of distinct sequences and lengths; and DNA ligase I (LIG1) on long-patch base excision repair substrates. The 9-1-1 complex is necessary for the recruitment of RHNO1 to sites of double-stranded breaks (DSB) occurring during the S phase. RAD9A possesses 3'-&gt;5' double stranded DNA exonuclease activity.</text>
</comment>
<dbReference type="AlphaFoldDB" id="A0AAE1PDA7"/>
<evidence type="ECO:0000256" key="10">
    <source>
        <dbReference type="PIRNR" id="PIRNR009303"/>
    </source>
</evidence>
<evidence type="ECO:0000313" key="12">
    <source>
        <dbReference type="EMBL" id="KAK4306480.1"/>
    </source>
</evidence>
<feature type="compositionally biased region" description="Low complexity" evidence="11">
    <location>
        <begin position="360"/>
        <end position="371"/>
    </location>
</feature>
<dbReference type="SUPFAM" id="SSF55979">
    <property type="entry name" value="DNA clamp"/>
    <property type="match status" value="1"/>
</dbReference>
<dbReference type="InterPro" id="IPR026584">
    <property type="entry name" value="Rad9"/>
</dbReference>
<keyword evidence="6" id="KW-0378">Hydrolase</keyword>
<feature type="compositionally biased region" description="Low complexity" evidence="11">
    <location>
        <begin position="282"/>
        <end position="293"/>
    </location>
</feature>
<evidence type="ECO:0000256" key="5">
    <source>
        <dbReference type="ARBA" id="ARBA00022763"/>
    </source>
</evidence>
<keyword evidence="8" id="KW-0539">Nucleus</keyword>
<feature type="region of interest" description="Disordered" evidence="11">
    <location>
        <begin position="280"/>
        <end position="429"/>
    </location>
</feature>
<dbReference type="PANTHER" id="PTHR15237">
    <property type="entry name" value="DNA REPAIR PROTEIN RAD9"/>
    <property type="match status" value="1"/>
</dbReference>
<feature type="compositionally biased region" description="Polar residues" evidence="11">
    <location>
        <begin position="372"/>
        <end position="386"/>
    </location>
</feature>
<comment type="subcellular location">
    <subcellularLocation>
        <location evidence="1">Nucleus</location>
    </subcellularLocation>
</comment>
<dbReference type="FunFam" id="3.70.10.10:FF:000005">
    <property type="entry name" value="Cell cycle checkpoint control protein"/>
    <property type="match status" value="1"/>
</dbReference>
<feature type="compositionally biased region" description="Basic and acidic residues" evidence="11">
    <location>
        <begin position="318"/>
        <end position="337"/>
    </location>
</feature>
<dbReference type="GO" id="GO:0004527">
    <property type="term" value="F:exonuclease activity"/>
    <property type="evidence" value="ECO:0007669"/>
    <property type="project" value="UniProtKB-KW"/>
</dbReference>